<gene>
    <name evidence="5" type="ORF">AN936_03745</name>
</gene>
<dbReference type="InterPro" id="IPR000485">
    <property type="entry name" value="AsnC-type_HTH_dom"/>
</dbReference>
<dbReference type="SMART" id="SM00344">
    <property type="entry name" value="HTH_ASNC"/>
    <property type="match status" value="1"/>
</dbReference>
<dbReference type="Pfam" id="PF01037">
    <property type="entry name" value="AsnC_trans_reg"/>
    <property type="match status" value="1"/>
</dbReference>
<organism evidence="5 6">
    <name type="scientific">Sphingopyxis macrogoltabida</name>
    <name type="common">Sphingomonas macrogoltabidus</name>
    <dbReference type="NCBI Taxonomy" id="33050"/>
    <lineage>
        <taxon>Bacteria</taxon>
        <taxon>Pseudomonadati</taxon>
        <taxon>Pseudomonadota</taxon>
        <taxon>Alphaproteobacteria</taxon>
        <taxon>Sphingomonadales</taxon>
        <taxon>Sphingomonadaceae</taxon>
        <taxon>Sphingopyxis</taxon>
    </lineage>
</organism>
<dbReference type="Gene3D" id="1.10.10.10">
    <property type="entry name" value="Winged helix-like DNA-binding domain superfamily/Winged helix DNA-binding domain"/>
    <property type="match status" value="1"/>
</dbReference>
<dbReference type="PANTHER" id="PTHR30154:SF17">
    <property type="entry name" value="DNA-BINDING TRANSCRIPTIONAL ACTIVATOR DECR"/>
    <property type="match status" value="1"/>
</dbReference>
<dbReference type="Pfam" id="PF13412">
    <property type="entry name" value="HTH_24"/>
    <property type="match status" value="1"/>
</dbReference>
<dbReference type="InterPro" id="IPR019885">
    <property type="entry name" value="Tscrpt_reg_HTH_AsnC-type_CS"/>
</dbReference>
<dbReference type="GO" id="GO:0043200">
    <property type="term" value="P:response to amino acid"/>
    <property type="evidence" value="ECO:0007669"/>
    <property type="project" value="TreeGrafter"/>
</dbReference>
<keyword evidence="1" id="KW-0805">Transcription regulation</keyword>
<keyword evidence="3" id="KW-0804">Transcription</keyword>
<keyword evidence="2" id="KW-0238">DNA-binding</keyword>
<feature type="domain" description="HTH asnC-type" evidence="4">
    <location>
        <begin position="3"/>
        <end position="64"/>
    </location>
</feature>
<dbReference type="GO" id="GO:0043565">
    <property type="term" value="F:sequence-specific DNA binding"/>
    <property type="evidence" value="ECO:0007669"/>
    <property type="project" value="InterPro"/>
</dbReference>
<dbReference type="KEGG" id="smag:AN936_03745"/>
<dbReference type="InterPro" id="IPR011991">
    <property type="entry name" value="ArsR-like_HTH"/>
</dbReference>
<dbReference type="PROSITE" id="PS50956">
    <property type="entry name" value="HTH_ASNC_2"/>
    <property type="match status" value="1"/>
</dbReference>
<evidence type="ECO:0000313" key="6">
    <source>
        <dbReference type="Proteomes" id="UP000058074"/>
    </source>
</evidence>
<dbReference type="InterPro" id="IPR011008">
    <property type="entry name" value="Dimeric_a/b-barrel"/>
</dbReference>
<evidence type="ECO:0000313" key="5">
    <source>
        <dbReference type="EMBL" id="ALH79509.1"/>
    </source>
</evidence>
<dbReference type="SUPFAM" id="SSF54909">
    <property type="entry name" value="Dimeric alpha+beta barrel"/>
    <property type="match status" value="1"/>
</dbReference>
<dbReference type="PATRIC" id="fig|33050.5.peg.778"/>
<dbReference type="InterPro" id="IPR036388">
    <property type="entry name" value="WH-like_DNA-bd_sf"/>
</dbReference>
<evidence type="ECO:0000256" key="2">
    <source>
        <dbReference type="ARBA" id="ARBA00023125"/>
    </source>
</evidence>
<dbReference type="OrthoDB" id="9813313at2"/>
<dbReference type="GO" id="GO:0005829">
    <property type="term" value="C:cytosol"/>
    <property type="evidence" value="ECO:0007669"/>
    <property type="project" value="TreeGrafter"/>
</dbReference>
<dbReference type="PROSITE" id="PS00519">
    <property type="entry name" value="HTH_ASNC_1"/>
    <property type="match status" value="1"/>
</dbReference>
<proteinExistence type="predicted"/>
<evidence type="ECO:0000256" key="1">
    <source>
        <dbReference type="ARBA" id="ARBA00023015"/>
    </source>
</evidence>
<evidence type="ECO:0000256" key="3">
    <source>
        <dbReference type="ARBA" id="ARBA00023163"/>
    </source>
</evidence>
<dbReference type="InterPro" id="IPR036390">
    <property type="entry name" value="WH_DNA-bd_sf"/>
</dbReference>
<dbReference type="Proteomes" id="UP000058074">
    <property type="component" value="Chromosome"/>
</dbReference>
<evidence type="ECO:0000259" key="4">
    <source>
        <dbReference type="PROSITE" id="PS50956"/>
    </source>
</evidence>
<sequence>MILDTIDRRIISLLQEDGGLSIAELAEKLGMTPPPCWRRVRALKEKGVLRRQTWLVDPAALGLTIEIFATVKLVAHDPQATSAFRQQVQEIPEILECYILLGGIDVLLKVIVPDIGYYEKFFYETLSQLPAVGEVTSSVVMSEVKRTSSLPLGHAGG</sequence>
<accession>A0A0N9UVF4</accession>
<name>A0A0N9UVF4_SPHMC</name>
<dbReference type="CDD" id="cd00090">
    <property type="entry name" value="HTH_ARSR"/>
    <property type="match status" value="1"/>
</dbReference>
<dbReference type="AlphaFoldDB" id="A0A0N9UVF4"/>
<dbReference type="EMBL" id="CP012700">
    <property type="protein sequence ID" value="ALH79509.1"/>
    <property type="molecule type" value="Genomic_DNA"/>
</dbReference>
<dbReference type="GO" id="GO:0006355">
    <property type="term" value="P:regulation of DNA-templated transcription"/>
    <property type="evidence" value="ECO:0007669"/>
    <property type="project" value="UniProtKB-ARBA"/>
</dbReference>
<protein>
    <submittedName>
        <fullName evidence="5">AsnC family transcriptional regulator</fullName>
    </submittedName>
</protein>
<dbReference type="InterPro" id="IPR019887">
    <property type="entry name" value="Tscrpt_reg_AsnC/Lrp_C"/>
</dbReference>
<dbReference type="SUPFAM" id="SSF46785">
    <property type="entry name" value="Winged helix' DNA-binding domain"/>
    <property type="match status" value="1"/>
</dbReference>
<reference evidence="5 6" key="1">
    <citation type="journal article" date="2015" name="Genome Announc.">
        <title>Complete Genome Sequence of Polypropylene Glycol- and Polyethylene Glycol-Degrading Sphingopyxis macrogoltabida Strain EY-1.</title>
        <authorList>
            <person name="Ohtsubo Y."/>
            <person name="Nagata Y."/>
            <person name="Numata M."/>
            <person name="Tsuchikane K."/>
            <person name="Hosoyama A."/>
            <person name="Yamazoe A."/>
            <person name="Tsuda M."/>
            <person name="Fujita N."/>
            <person name="Kawai F."/>
        </authorList>
    </citation>
    <scope>NUCLEOTIDE SEQUENCE [LARGE SCALE GENOMIC DNA]</scope>
    <source>
        <strain evidence="5 6">EY-1</strain>
    </source>
</reference>
<dbReference type="PRINTS" id="PR00033">
    <property type="entry name" value="HTHASNC"/>
</dbReference>
<dbReference type="RefSeq" id="WP_054586956.1">
    <property type="nucleotide sequence ID" value="NZ_CP012700.1"/>
</dbReference>
<dbReference type="Gene3D" id="3.30.70.920">
    <property type="match status" value="1"/>
</dbReference>
<dbReference type="PANTHER" id="PTHR30154">
    <property type="entry name" value="LEUCINE-RESPONSIVE REGULATORY PROTEIN"/>
    <property type="match status" value="1"/>
</dbReference>
<dbReference type="InterPro" id="IPR019888">
    <property type="entry name" value="Tscrpt_reg_AsnC-like"/>
</dbReference>